<comment type="caution">
    <text evidence="7">The sequence shown here is derived from an EMBL/GenBank/DDBJ whole genome shotgun (WGS) entry which is preliminary data.</text>
</comment>
<dbReference type="EMBL" id="JBEYBF010000018">
    <property type="protein sequence ID" value="MEU1954905.1"/>
    <property type="molecule type" value="Genomic_DNA"/>
</dbReference>
<keyword evidence="2" id="KW-0805">Transcription regulation</keyword>
<reference evidence="7 8" key="1">
    <citation type="submission" date="2024-06" db="EMBL/GenBank/DDBJ databases">
        <title>The Natural Products Discovery Center: Release of the First 8490 Sequenced Strains for Exploring Actinobacteria Biosynthetic Diversity.</title>
        <authorList>
            <person name="Kalkreuter E."/>
            <person name="Kautsar S.A."/>
            <person name="Yang D."/>
            <person name="Bader C.D."/>
            <person name="Teijaro C.N."/>
            <person name="Fluegel L."/>
            <person name="Davis C.M."/>
            <person name="Simpson J.R."/>
            <person name="Lauterbach L."/>
            <person name="Steele A.D."/>
            <person name="Gui C."/>
            <person name="Meng S."/>
            <person name="Li G."/>
            <person name="Viehrig K."/>
            <person name="Ye F."/>
            <person name="Su P."/>
            <person name="Kiefer A.F."/>
            <person name="Nichols A."/>
            <person name="Cepeda A.J."/>
            <person name="Yan W."/>
            <person name="Fan B."/>
            <person name="Jiang Y."/>
            <person name="Adhikari A."/>
            <person name="Zheng C.-J."/>
            <person name="Schuster L."/>
            <person name="Cowan T.M."/>
            <person name="Smanski M.J."/>
            <person name="Chevrette M.G."/>
            <person name="De Carvalho L.P.S."/>
            <person name="Shen B."/>
        </authorList>
    </citation>
    <scope>NUCLEOTIDE SEQUENCE [LARGE SCALE GENOMIC DNA]</scope>
    <source>
        <strain evidence="7 8">NPDC019708</strain>
    </source>
</reference>
<gene>
    <name evidence="7" type="ORF">ABZ510_23935</name>
</gene>
<evidence type="ECO:0000256" key="4">
    <source>
        <dbReference type="ARBA" id="ARBA00023163"/>
    </source>
</evidence>
<protein>
    <submittedName>
        <fullName evidence="7">TetR/AcrR family transcriptional regulator</fullName>
    </submittedName>
</protein>
<dbReference type="PANTHER" id="PTHR30055">
    <property type="entry name" value="HTH-TYPE TRANSCRIPTIONAL REGULATOR RUTR"/>
    <property type="match status" value="1"/>
</dbReference>
<dbReference type="Pfam" id="PF00440">
    <property type="entry name" value="TetR_N"/>
    <property type="match status" value="1"/>
</dbReference>
<keyword evidence="4" id="KW-0804">Transcription</keyword>
<evidence type="ECO:0000313" key="7">
    <source>
        <dbReference type="EMBL" id="MEU1954905.1"/>
    </source>
</evidence>
<keyword evidence="1" id="KW-0678">Repressor</keyword>
<evidence type="ECO:0000259" key="6">
    <source>
        <dbReference type="PROSITE" id="PS50977"/>
    </source>
</evidence>
<dbReference type="InterPro" id="IPR036271">
    <property type="entry name" value="Tet_transcr_reg_TetR-rel_C_sf"/>
</dbReference>
<dbReference type="InterPro" id="IPR039538">
    <property type="entry name" value="BetI_C"/>
</dbReference>
<dbReference type="Pfam" id="PF13977">
    <property type="entry name" value="TetR_C_6"/>
    <property type="match status" value="1"/>
</dbReference>
<proteinExistence type="predicted"/>
<organism evidence="7 8">
    <name type="scientific">Nocardia rhamnosiphila</name>
    <dbReference type="NCBI Taxonomy" id="426716"/>
    <lineage>
        <taxon>Bacteria</taxon>
        <taxon>Bacillati</taxon>
        <taxon>Actinomycetota</taxon>
        <taxon>Actinomycetes</taxon>
        <taxon>Mycobacteriales</taxon>
        <taxon>Nocardiaceae</taxon>
        <taxon>Nocardia</taxon>
    </lineage>
</organism>
<dbReference type="SUPFAM" id="SSF46689">
    <property type="entry name" value="Homeodomain-like"/>
    <property type="match status" value="1"/>
</dbReference>
<keyword evidence="3 5" id="KW-0238">DNA-binding</keyword>
<dbReference type="InterPro" id="IPR001647">
    <property type="entry name" value="HTH_TetR"/>
</dbReference>
<dbReference type="Proteomes" id="UP001550628">
    <property type="component" value="Unassembled WGS sequence"/>
</dbReference>
<name>A0ABV2WVI9_9NOCA</name>
<dbReference type="SUPFAM" id="SSF48498">
    <property type="entry name" value="Tetracyclin repressor-like, C-terminal domain"/>
    <property type="match status" value="1"/>
</dbReference>
<evidence type="ECO:0000256" key="3">
    <source>
        <dbReference type="ARBA" id="ARBA00023125"/>
    </source>
</evidence>
<evidence type="ECO:0000256" key="1">
    <source>
        <dbReference type="ARBA" id="ARBA00022491"/>
    </source>
</evidence>
<dbReference type="GeneID" id="96242770"/>
<dbReference type="InterPro" id="IPR050109">
    <property type="entry name" value="HTH-type_TetR-like_transc_reg"/>
</dbReference>
<dbReference type="InterPro" id="IPR009057">
    <property type="entry name" value="Homeodomain-like_sf"/>
</dbReference>
<sequence>MTLENDKRTAILAAVWSVIADKGVAAVSFRNVAAAAGVSVGLVQHYVGSKEKLVRLSAAAMIEGSARRFTDRPADVHAELRRLIAHAVPATPGSRRGVVVWHAYIAASIADPELAAMLRDAKRGQEANAARLLADFAPGVDAATVARRLVALSDGLAARVITGDLEPAEAVDAIDRAIGDLEADRD</sequence>
<evidence type="ECO:0000256" key="5">
    <source>
        <dbReference type="PROSITE-ProRule" id="PRU00335"/>
    </source>
</evidence>
<evidence type="ECO:0000256" key="2">
    <source>
        <dbReference type="ARBA" id="ARBA00023015"/>
    </source>
</evidence>
<keyword evidence="8" id="KW-1185">Reference proteome</keyword>
<accession>A0ABV2WVI9</accession>
<dbReference type="PROSITE" id="PS50977">
    <property type="entry name" value="HTH_TETR_2"/>
    <property type="match status" value="1"/>
</dbReference>
<dbReference type="RefSeq" id="WP_030519427.1">
    <property type="nucleotide sequence ID" value="NZ_JBEYBD010000004.1"/>
</dbReference>
<feature type="DNA-binding region" description="H-T-H motif" evidence="5">
    <location>
        <begin position="28"/>
        <end position="47"/>
    </location>
</feature>
<evidence type="ECO:0000313" key="8">
    <source>
        <dbReference type="Proteomes" id="UP001550628"/>
    </source>
</evidence>
<feature type="domain" description="HTH tetR-type" evidence="6">
    <location>
        <begin position="5"/>
        <end position="65"/>
    </location>
</feature>
<dbReference type="PANTHER" id="PTHR30055:SF234">
    <property type="entry name" value="HTH-TYPE TRANSCRIPTIONAL REGULATOR BETI"/>
    <property type="match status" value="1"/>
</dbReference>
<dbReference type="Gene3D" id="1.10.357.10">
    <property type="entry name" value="Tetracycline Repressor, domain 2"/>
    <property type="match status" value="1"/>
</dbReference>